<feature type="compositionally biased region" description="Basic and acidic residues" evidence="1">
    <location>
        <begin position="96"/>
        <end position="123"/>
    </location>
</feature>
<name>A0A401GIA9_9APHY</name>
<feature type="region of interest" description="Disordered" evidence="1">
    <location>
        <begin position="163"/>
        <end position="195"/>
    </location>
</feature>
<gene>
    <name evidence="2" type="ORF">SCP_0402080</name>
</gene>
<dbReference type="EMBL" id="BFAD01000004">
    <property type="protein sequence ID" value="GBE81835.1"/>
    <property type="molecule type" value="Genomic_DNA"/>
</dbReference>
<dbReference type="AlphaFoldDB" id="A0A401GIA9"/>
<feature type="region of interest" description="Disordered" evidence="1">
    <location>
        <begin position="1"/>
        <end position="39"/>
    </location>
</feature>
<protein>
    <submittedName>
        <fullName evidence="2">Uncharacterized protein</fullName>
    </submittedName>
</protein>
<dbReference type="STRING" id="139825.A0A401GIA9"/>
<dbReference type="InParanoid" id="A0A401GIA9"/>
<organism evidence="2 3">
    <name type="scientific">Sparassis crispa</name>
    <dbReference type="NCBI Taxonomy" id="139825"/>
    <lineage>
        <taxon>Eukaryota</taxon>
        <taxon>Fungi</taxon>
        <taxon>Dikarya</taxon>
        <taxon>Basidiomycota</taxon>
        <taxon>Agaricomycotina</taxon>
        <taxon>Agaricomycetes</taxon>
        <taxon>Polyporales</taxon>
        <taxon>Sparassidaceae</taxon>
        <taxon>Sparassis</taxon>
    </lineage>
</organism>
<dbReference type="GeneID" id="38778752"/>
<feature type="region of interest" description="Disordered" evidence="1">
    <location>
        <begin position="231"/>
        <end position="294"/>
    </location>
</feature>
<evidence type="ECO:0000256" key="1">
    <source>
        <dbReference type="SAM" id="MobiDB-lite"/>
    </source>
</evidence>
<feature type="compositionally biased region" description="Low complexity" evidence="1">
    <location>
        <begin position="71"/>
        <end position="87"/>
    </location>
</feature>
<dbReference type="OrthoDB" id="3021720at2759"/>
<comment type="caution">
    <text evidence="2">The sequence shown here is derived from an EMBL/GenBank/DDBJ whole genome shotgun (WGS) entry which is preliminary data.</text>
</comment>
<evidence type="ECO:0000313" key="2">
    <source>
        <dbReference type="EMBL" id="GBE81835.1"/>
    </source>
</evidence>
<dbReference type="Proteomes" id="UP000287166">
    <property type="component" value="Unassembled WGS sequence"/>
</dbReference>
<evidence type="ECO:0000313" key="3">
    <source>
        <dbReference type="Proteomes" id="UP000287166"/>
    </source>
</evidence>
<feature type="region of interest" description="Disordered" evidence="1">
    <location>
        <begin position="71"/>
        <end position="140"/>
    </location>
</feature>
<reference evidence="2 3" key="1">
    <citation type="journal article" date="2018" name="Sci. Rep.">
        <title>Genome sequence of the cauliflower mushroom Sparassis crispa (Hanabiratake) and its association with beneficial usage.</title>
        <authorList>
            <person name="Kiyama R."/>
            <person name="Furutani Y."/>
            <person name="Kawaguchi K."/>
            <person name="Nakanishi T."/>
        </authorList>
    </citation>
    <scope>NUCLEOTIDE SEQUENCE [LARGE SCALE GENOMIC DNA]</scope>
</reference>
<keyword evidence="3" id="KW-1185">Reference proteome</keyword>
<feature type="compositionally biased region" description="Basic residues" evidence="1">
    <location>
        <begin position="16"/>
        <end position="34"/>
    </location>
</feature>
<proteinExistence type="predicted"/>
<accession>A0A401GIA9</accession>
<dbReference type="RefSeq" id="XP_027612748.1">
    <property type="nucleotide sequence ID" value="XM_027756947.1"/>
</dbReference>
<feature type="compositionally biased region" description="Low complexity" evidence="1">
    <location>
        <begin position="125"/>
        <end position="140"/>
    </location>
</feature>
<feature type="compositionally biased region" description="Acidic residues" evidence="1">
    <location>
        <begin position="163"/>
        <end position="174"/>
    </location>
</feature>
<sequence>MPLYDSPGGTPPSAPKHLHHHHHHHHRHSPHRRSQSPIPRITTLLPSSHLAHQYTPSTRAADISRLLDPAYASSASSGSSSSASPSHATHHQTRAYVDHHGDLHDPDYRDFPVLHPSRNDRRRPSSGTARSRSTSRGRYSSYSITAAAARPNWERDWSTEFEADEEEAVLEDAESQSHFSPFATPPRRRASGHASPSYAYTPYAATPAYSHYFAESAAPVPMSVSPAGSLEENASLPMRGSVLEDEIEEEGGKKRRRRSISLNRNTSKKMRRSAAAAEPPLEAGSEKSAPNPNSSRLALDGVDVEFVPTCTYTLRQQWAAVILRVRFGLFHAQQRFARRRARRRT</sequence>